<evidence type="ECO:0008006" key="4">
    <source>
        <dbReference type="Google" id="ProtNLM"/>
    </source>
</evidence>
<feature type="signal peptide" evidence="1">
    <location>
        <begin position="1"/>
        <end position="24"/>
    </location>
</feature>
<name>A0ABV4NHC9_9VIBR</name>
<dbReference type="Proteomes" id="UP001570417">
    <property type="component" value="Unassembled WGS sequence"/>
</dbReference>
<dbReference type="EMBL" id="JBFRUW010000096">
    <property type="protein sequence ID" value="MFA0570597.1"/>
    <property type="molecule type" value="Genomic_DNA"/>
</dbReference>
<keyword evidence="3" id="KW-1185">Reference proteome</keyword>
<keyword evidence="1" id="KW-0732">Signal</keyword>
<gene>
    <name evidence="2" type="ORF">AB4566_20250</name>
</gene>
<comment type="caution">
    <text evidence="2">The sequence shown here is derived from an EMBL/GenBank/DDBJ whole genome shotgun (WGS) entry which is preliminary data.</text>
</comment>
<evidence type="ECO:0000313" key="2">
    <source>
        <dbReference type="EMBL" id="MFA0570597.1"/>
    </source>
</evidence>
<dbReference type="RefSeq" id="WP_372268175.1">
    <property type="nucleotide sequence ID" value="NZ_JBFRUW010000096.1"/>
</dbReference>
<protein>
    <recommendedName>
        <fullName evidence="4">ATPase</fullName>
    </recommendedName>
</protein>
<accession>A0ABV4NHC9</accession>
<organism evidence="2 3">
    <name type="scientific">Vibrio gallaecicus</name>
    <dbReference type="NCBI Taxonomy" id="552386"/>
    <lineage>
        <taxon>Bacteria</taxon>
        <taxon>Pseudomonadati</taxon>
        <taxon>Pseudomonadota</taxon>
        <taxon>Gammaproteobacteria</taxon>
        <taxon>Vibrionales</taxon>
        <taxon>Vibrionaceae</taxon>
        <taxon>Vibrio</taxon>
    </lineage>
</organism>
<reference evidence="2 3" key="1">
    <citation type="journal article" date="2024" name="ISME J.">
        <title>Tailless and filamentous prophages are predominant in marine Vibrio.</title>
        <authorList>
            <person name="Steensen K."/>
            <person name="Seneca J."/>
            <person name="Bartlau N."/>
            <person name="Yu X.A."/>
            <person name="Hussain F.A."/>
            <person name="Polz M.F."/>
        </authorList>
    </citation>
    <scope>NUCLEOTIDE SEQUENCE [LARGE SCALE GENOMIC DNA]</scope>
    <source>
        <strain evidence="2 3">10N.222.51.A1</strain>
    </source>
</reference>
<proteinExistence type="predicted"/>
<sequence length="194" mass="22872">MAASVFYSYAFSFFLLFWSTGSFADHCEHENWDVLRHKHITAENWYNSKTHQFNQMLEYYNAQVFITKEFSEEELMTLWAPHKDLFHRQLHQQIENAHYLSNSLLHQTTLVAQQVDTISGLILAWKRMSIHCENQGSTSNYKAALQYINASQSLTEDLNKLKKKYHSLSQQYLNEAKLIENSKSNYKLKTAHLE</sequence>
<evidence type="ECO:0000256" key="1">
    <source>
        <dbReference type="SAM" id="SignalP"/>
    </source>
</evidence>
<evidence type="ECO:0000313" key="3">
    <source>
        <dbReference type="Proteomes" id="UP001570417"/>
    </source>
</evidence>
<feature type="chain" id="PRO_5047301797" description="ATPase" evidence="1">
    <location>
        <begin position="25"/>
        <end position="194"/>
    </location>
</feature>